<organism evidence="1 2">
    <name type="scientific">Zasmidium cellare ATCC 36951</name>
    <dbReference type="NCBI Taxonomy" id="1080233"/>
    <lineage>
        <taxon>Eukaryota</taxon>
        <taxon>Fungi</taxon>
        <taxon>Dikarya</taxon>
        <taxon>Ascomycota</taxon>
        <taxon>Pezizomycotina</taxon>
        <taxon>Dothideomycetes</taxon>
        <taxon>Dothideomycetidae</taxon>
        <taxon>Mycosphaerellales</taxon>
        <taxon>Mycosphaerellaceae</taxon>
        <taxon>Zasmidium</taxon>
    </lineage>
</organism>
<dbReference type="PANTHER" id="PTHR34071">
    <property type="entry name" value="5-NITROIMIDAZOLE ANTIBIOTICS RESISTANCE PROTEIN, NIMA-FAMILY-RELATED PROTEIN-RELATED"/>
    <property type="match status" value="1"/>
</dbReference>
<dbReference type="RefSeq" id="XP_033669583.1">
    <property type="nucleotide sequence ID" value="XM_033816568.1"/>
</dbReference>
<dbReference type="PANTHER" id="PTHR34071:SF2">
    <property type="entry name" value="FLAVIN-NUCLEOTIDE-BINDING PROTEIN"/>
    <property type="match status" value="1"/>
</dbReference>
<dbReference type="Pfam" id="PF12900">
    <property type="entry name" value="Pyridox_ox_2"/>
    <property type="match status" value="1"/>
</dbReference>
<dbReference type="AlphaFoldDB" id="A0A6A6CNJ2"/>
<dbReference type="Proteomes" id="UP000799537">
    <property type="component" value="Unassembled WGS sequence"/>
</dbReference>
<reference evidence="1" key="1">
    <citation type="journal article" date="2020" name="Stud. Mycol.">
        <title>101 Dothideomycetes genomes: a test case for predicting lifestyles and emergence of pathogens.</title>
        <authorList>
            <person name="Haridas S."/>
            <person name="Albert R."/>
            <person name="Binder M."/>
            <person name="Bloem J."/>
            <person name="Labutti K."/>
            <person name="Salamov A."/>
            <person name="Andreopoulos B."/>
            <person name="Baker S."/>
            <person name="Barry K."/>
            <person name="Bills G."/>
            <person name="Bluhm B."/>
            <person name="Cannon C."/>
            <person name="Castanera R."/>
            <person name="Culley D."/>
            <person name="Daum C."/>
            <person name="Ezra D."/>
            <person name="Gonzalez J."/>
            <person name="Henrissat B."/>
            <person name="Kuo A."/>
            <person name="Liang C."/>
            <person name="Lipzen A."/>
            <person name="Lutzoni F."/>
            <person name="Magnuson J."/>
            <person name="Mondo S."/>
            <person name="Nolan M."/>
            <person name="Ohm R."/>
            <person name="Pangilinan J."/>
            <person name="Park H.-J."/>
            <person name="Ramirez L."/>
            <person name="Alfaro M."/>
            <person name="Sun H."/>
            <person name="Tritt A."/>
            <person name="Yoshinaga Y."/>
            <person name="Zwiers L.-H."/>
            <person name="Turgeon B."/>
            <person name="Goodwin S."/>
            <person name="Spatafora J."/>
            <person name="Crous P."/>
            <person name="Grigoriev I."/>
        </authorList>
    </citation>
    <scope>NUCLEOTIDE SEQUENCE</scope>
    <source>
        <strain evidence="1">ATCC 36951</strain>
    </source>
</reference>
<dbReference type="SUPFAM" id="SSF50475">
    <property type="entry name" value="FMN-binding split barrel"/>
    <property type="match status" value="1"/>
</dbReference>
<gene>
    <name evidence="1" type="ORF">M409DRAFT_65554</name>
</gene>
<protein>
    <recommendedName>
        <fullName evidence="3">Flavin-nucleotide-binding protein</fullName>
    </recommendedName>
</protein>
<sequence>MTYSILPENQVNRLRNRAKYDYETVHGIVAATPVLHVSFCSGDEDAAPTILPMIGALGTFPETLLEESSEVPDLYLHGSTSARLLKERGKEVKVCVAATKVDGYVLALTPFHHSYNFRSAILHGSAEVVKDEQERLFAMELITDKVVPGQWRVTRTPPTKVELQSTQILRVRINTASAKVRWGTPNADRRDLKDSDLIQRCWSGVVPMWETYGEPVSGPDNQAPIPQHVVGFVSQANAANESVAYTAAQPQ</sequence>
<dbReference type="InterPro" id="IPR024747">
    <property type="entry name" value="Pyridox_Oxase-rel"/>
</dbReference>
<dbReference type="InterPro" id="IPR012349">
    <property type="entry name" value="Split_barrel_FMN-bd"/>
</dbReference>
<dbReference type="EMBL" id="ML993590">
    <property type="protein sequence ID" value="KAF2168694.1"/>
    <property type="molecule type" value="Genomic_DNA"/>
</dbReference>
<dbReference type="OrthoDB" id="444432at2759"/>
<evidence type="ECO:0008006" key="3">
    <source>
        <dbReference type="Google" id="ProtNLM"/>
    </source>
</evidence>
<proteinExistence type="predicted"/>
<name>A0A6A6CNJ2_ZASCE</name>
<accession>A0A6A6CNJ2</accession>
<evidence type="ECO:0000313" key="2">
    <source>
        <dbReference type="Proteomes" id="UP000799537"/>
    </source>
</evidence>
<keyword evidence="2" id="KW-1185">Reference proteome</keyword>
<dbReference type="Gene3D" id="2.30.110.10">
    <property type="entry name" value="Electron Transport, Fmn-binding Protein, Chain A"/>
    <property type="match status" value="1"/>
</dbReference>
<evidence type="ECO:0000313" key="1">
    <source>
        <dbReference type="EMBL" id="KAF2168694.1"/>
    </source>
</evidence>
<dbReference type="GeneID" id="54569840"/>